<dbReference type="PANTHER" id="PTHR42837:SF2">
    <property type="entry name" value="MEMBRANE METALLOPROTEASE ARASP2, CHLOROPLASTIC-RELATED"/>
    <property type="match status" value="1"/>
</dbReference>
<keyword evidence="8 11" id="KW-1133">Transmembrane helix</keyword>
<keyword evidence="6 11" id="KW-0378">Hydrolase</keyword>
<dbReference type="Gene3D" id="2.30.42.10">
    <property type="match status" value="1"/>
</dbReference>
<keyword evidence="11" id="KW-0479">Metal-binding</keyword>
<comment type="caution">
    <text evidence="13">The sequence shown here is derived from an EMBL/GenBank/DDBJ whole genome shotgun (WGS) entry which is preliminary data.</text>
</comment>
<feature type="transmembrane region" description="Helical" evidence="11">
    <location>
        <begin position="382"/>
        <end position="414"/>
    </location>
</feature>
<evidence type="ECO:0000256" key="4">
    <source>
        <dbReference type="ARBA" id="ARBA00022670"/>
    </source>
</evidence>
<dbReference type="InterPro" id="IPR004387">
    <property type="entry name" value="Pept_M50_Zn"/>
</dbReference>
<evidence type="ECO:0000313" key="14">
    <source>
        <dbReference type="Proteomes" id="UP000051295"/>
    </source>
</evidence>
<evidence type="ECO:0000256" key="7">
    <source>
        <dbReference type="ARBA" id="ARBA00022833"/>
    </source>
</evidence>
<dbReference type="EC" id="3.4.24.-" evidence="11"/>
<sequence length="453" mass="48811">MDGLNFLPQFGGLALTLLAFFAALSVIVAIHEYGHYIVGRWCGIKADVFSLGFGPVLFSRVDKHGTRWQLAALPFGGYVKFMGDANAASGTSDGTVEEMPPEMKRKTMLGAPLWARTLTVAAGPVFNFILSILVFGAIIMSQGKVTEPYVIDNLRPLPFDGVTLQEGDELLAIEGQDIPTLINMDEEDQEVFQAFIDALPREPLLDYEVRRDGEVVTATGPHPQPPLVTQLSPRSAAFESGLKQEDVIVGLDGERIYAFDQLKDVVEGSDGATVALDVWRDGDLMEFDLTPRRVDEPQEDGGFETNWRIGIVGGLPYELQTGPRSVGESLSGAVSQTWAVISGSISGLYHMVTGAISSCNMSGPIGIAEVSGAMASQGVDSFIWFIAVLSTAVGLLNLFPIPVLDGGHLVFYAYEAVAGRPPSDRALRIMMTVGLTLVLGVMLFALFNDIFCP</sequence>
<reference evidence="13 14" key="1">
    <citation type="submission" date="2015-04" db="EMBL/GenBank/DDBJ databases">
        <title>The draft genome sequence of Roseovarius sp.R12b.</title>
        <authorList>
            <person name="Li G."/>
            <person name="Lai Q."/>
            <person name="Shao Z."/>
            <person name="Yan P."/>
        </authorList>
    </citation>
    <scope>NUCLEOTIDE SEQUENCE [LARGE SCALE GENOMIC DNA]</scope>
    <source>
        <strain evidence="13 14">R12B</strain>
    </source>
</reference>
<dbReference type="PATRIC" id="fig|1641875.4.peg.1149"/>
<dbReference type="PANTHER" id="PTHR42837">
    <property type="entry name" value="REGULATOR OF SIGMA-E PROTEASE RSEP"/>
    <property type="match status" value="1"/>
</dbReference>
<dbReference type="OrthoDB" id="9782003at2"/>
<feature type="transmembrane region" description="Helical" evidence="11">
    <location>
        <begin position="113"/>
        <end position="140"/>
    </location>
</feature>
<evidence type="ECO:0000256" key="3">
    <source>
        <dbReference type="ARBA" id="ARBA00007931"/>
    </source>
</evidence>
<comment type="subcellular location">
    <subcellularLocation>
        <location evidence="2">Membrane</location>
        <topology evidence="2">Multi-pass membrane protein</topology>
    </subcellularLocation>
</comment>
<dbReference type="SMART" id="SM00228">
    <property type="entry name" value="PDZ"/>
    <property type="match status" value="1"/>
</dbReference>
<feature type="transmembrane region" description="Helical" evidence="11">
    <location>
        <begin position="426"/>
        <end position="447"/>
    </location>
</feature>
<keyword evidence="10 11" id="KW-0472">Membrane</keyword>
<keyword evidence="14" id="KW-1185">Reference proteome</keyword>
<keyword evidence="5 11" id="KW-0812">Transmembrane</keyword>
<comment type="cofactor">
    <cofactor evidence="1 11">
        <name>Zn(2+)</name>
        <dbReference type="ChEBI" id="CHEBI:29105"/>
    </cofactor>
</comment>
<feature type="transmembrane region" description="Helical" evidence="11">
    <location>
        <begin position="6"/>
        <end position="30"/>
    </location>
</feature>
<comment type="similarity">
    <text evidence="3 11">Belongs to the peptidase M50B family.</text>
</comment>
<dbReference type="InterPro" id="IPR001478">
    <property type="entry name" value="PDZ"/>
</dbReference>
<dbReference type="GO" id="GO:0006508">
    <property type="term" value="P:proteolysis"/>
    <property type="evidence" value="ECO:0007669"/>
    <property type="project" value="UniProtKB-KW"/>
</dbReference>
<evidence type="ECO:0000256" key="9">
    <source>
        <dbReference type="ARBA" id="ARBA00023049"/>
    </source>
</evidence>
<keyword evidence="7 11" id="KW-0862">Zinc</keyword>
<evidence type="ECO:0000256" key="6">
    <source>
        <dbReference type="ARBA" id="ARBA00022801"/>
    </source>
</evidence>
<gene>
    <name evidence="13" type="ORF">XM53_00360</name>
</gene>
<dbReference type="EMBL" id="LAXJ01000002">
    <property type="protein sequence ID" value="KRS14231.1"/>
    <property type="molecule type" value="Genomic_DNA"/>
</dbReference>
<evidence type="ECO:0000256" key="10">
    <source>
        <dbReference type="ARBA" id="ARBA00023136"/>
    </source>
</evidence>
<dbReference type="CDD" id="cd06163">
    <property type="entry name" value="S2P-M50_PDZ_RseP-like"/>
    <property type="match status" value="1"/>
</dbReference>
<dbReference type="AlphaFoldDB" id="A0A0T5NZA4"/>
<organism evidence="13 14">
    <name type="scientific">Roseovarius atlanticus</name>
    <dbReference type="NCBI Taxonomy" id="1641875"/>
    <lineage>
        <taxon>Bacteria</taxon>
        <taxon>Pseudomonadati</taxon>
        <taxon>Pseudomonadota</taxon>
        <taxon>Alphaproteobacteria</taxon>
        <taxon>Rhodobacterales</taxon>
        <taxon>Roseobacteraceae</taxon>
        <taxon>Roseovarius</taxon>
    </lineage>
</organism>
<dbReference type="InterPro" id="IPR008915">
    <property type="entry name" value="Peptidase_M50"/>
</dbReference>
<evidence type="ECO:0000256" key="1">
    <source>
        <dbReference type="ARBA" id="ARBA00001947"/>
    </source>
</evidence>
<accession>A0A0T5NZA4</accession>
<evidence type="ECO:0000259" key="12">
    <source>
        <dbReference type="SMART" id="SM00228"/>
    </source>
</evidence>
<protein>
    <recommendedName>
        <fullName evidence="11">Zinc metalloprotease</fullName>
        <ecNumber evidence="11">3.4.24.-</ecNumber>
    </recommendedName>
</protein>
<dbReference type="GO" id="GO:0004222">
    <property type="term" value="F:metalloendopeptidase activity"/>
    <property type="evidence" value="ECO:0007669"/>
    <property type="project" value="InterPro"/>
</dbReference>
<keyword evidence="9 11" id="KW-0482">Metalloprotease</keyword>
<dbReference type="Pfam" id="PF02163">
    <property type="entry name" value="Peptidase_M50"/>
    <property type="match status" value="1"/>
</dbReference>
<dbReference type="RefSeq" id="WP_057789196.1">
    <property type="nucleotide sequence ID" value="NZ_LAXJ01000002.1"/>
</dbReference>
<dbReference type="SUPFAM" id="SSF50156">
    <property type="entry name" value="PDZ domain-like"/>
    <property type="match status" value="2"/>
</dbReference>
<dbReference type="STRING" id="1641875.XM53_00360"/>
<dbReference type="Proteomes" id="UP000051295">
    <property type="component" value="Unassembled WGS sequence"/>
</dbReference>
<evidence type="ECO:0000256" key="8">
    <source>
        <dbReference type="ARBA" id="ARBA00022989"/>
    </source>
</evidence>
<dbReference type="GO" id="GO:0016020">
    <property type="term" value="C:membrane"/>
    <property type="evidence" value="ECO:0007669"/>
    <property type="project" value="UniProtKB-SubCell"/>
</dbReference>
<dbReference type="InterPro" id="IPR036034">
    <property type="entry name" value="PDZ_sf"/>
</dbReference>
<evidence type="ECO:0000256" key="11">
    <source>
        <dbReference type="RuleBase" id="RU362031"/>
    </source>
</evidence>
<evidence type="ECO:0000313" key="13">
    <source>
        <dbReference type="EMBL" id="KRS14231.1"/>
    </source>
</evidence>
<dbReference type="GO" id="GO:0046872">
    <property type="term" value="F:metal ion binding"/>
    <property type="evidence" value="ECO:0007669"/>
    <property type="project" value="UniProtKB-KW"/>
</dbReference>
<proteinExistence type="inferred from homology"/>
<evidence type="ECO:0000256" key="5">
    <source>
        <dbReference type="ARBA" id="ARBA00022692"/>
    </source>
</evidence>
<keyword evidence="4 13" id="KW-0645">Protease</keyword>
<dbReference type="NCBIfam" id="TIGR00054">
    <property type="entry name" value="RIP metalloprotease RseP"/>
    <property type="match status" value="1"/>
</dbReference>
<name>A0A0T5NZA4_9RHOB</name>
<evidence type="ECO:0000256" key="2">
    <source>
        <dbReference type="ARBA" id="ARBA00004141"/>
    </source>
</evidence>
<feature type="domain" description="PDZ" evidence="12">
    <location>
        <begin position="212"/>
        <end position="282"/>
    </location>
</feature>